<keyword evidence="3" id="KW-1185">Reference proteome</keyword>
<reference evidence="2 3" key="1">
    <citation type="journal article" date="2015" name="BMC Genomics">
        <title>Gene expression during zombie ant biting behavior reflects the complexity underlying fungal parasitic behavioral manipulation.</title>
        <authorList>
            <person name="de Bekker C."/>
            <person name="Ohm R.A."/>
            <person name="Loreto R.G."/>
            <person name="Sebastian A."/>
            <person name="Albert I."/>
            <person name="Merrow M."/>
            <person name="Brachmann A."/>
            <person name="Hughes D.P."/>
        </authorList>
    </citation>
    <scope>NUCLEOTIDE SEQUENCE [LARGE SCALE GENOMIC DNA]</scope>
    <source>
        <strain evidence="2 3">SC16a</strain>
    </source>
</reference>
<comment type="caution">
    <text evidence="2">The sequence shown here is derived from an EMBL/GenBank/DDBJ whole genome shotgun (WGS) entry which is preliminary data.</text>
</comment>
<evidence type="ECO:0000313" key="2">
    <source>
        <dbReference type="EMBL" id="PFH60494.1"/>
    </source>
</evidence>
<proteinExistence type="predicted"/>
<dbReference type="AlphaFoldDB" id="A0A2A9PH09"/>
<feature type="compositionally biased region" description="Low complexity" evidence="1">
    <location>
        <begin position="226"/>
        <end position="237"/>
    </location>
</feature>
<feature type="compositionally biased region" description="Low complexity" evidence="1">
    <location>
        <begin position="260"/>
        <end position="270"/>
    </location>
</feature>
<evidence type="ECO:0000256" key="1">
    <source>
        <dbReference type="SAM" id="MobiDB-lite"/>
    </source>
</evidence>
<dbReference type="OrthoDB" id="5395975at2759"/>
<reference evidence="2 3" key="2">
    <citation type="journal article" date="2017" name="Sci. Rep.">
        <title>Ant-infecting Ophiocordyceps genomes reveal a high diversity of potential behavioral manipulation genes and a possible major role for enterotoxins.</title>
        <authorList>
            <person name="de Bekker C."/>
            <person name="Ohm R.A."/>
            <person name="Evans H.C."/>
            <person name="Brachmann A."/>
            <person name="Hughes D.P."/>
        </authorList>
    </citation>
    <scope>NUCLEOTIDE SEQUENCE [LARGE SCALE GENOMIC DNA]</scope>
    <source>
        <strain evidence="2 3">SC16a</strain>
    </source>
</reference>
<feature type="compositionally biased region" description="Basic and acidic residues" evidence="1">
    <location>
        <begin position="211"/>
        <end position="222"/>
    </location>
</feature>
<feature type="compositionally biased region" description="Polar residues" evidence="1">
    <location>
        <begin position="189"/>
        <end position="198"/>
    </location>
</feature>
<dbReference type="STRING" id="268505.A0A2A9PH09"/>
<accession>A0A2A9PH09</accession>
<evidence type="ECO:0000313" key="3">
    <source>
        <dbReference type="Proteomes" id="UP000037136"/>
    </source>
</evidence>
<gene>
    <name evidence="2" type="ORF">XA68_10843</name>
</gene>
<feature type="region of interest" description="Disordered" evidence="1">
    <location>
        <begin position="177"/>
        <end position="287"/>
    </location>
</feature>
<dbReference type="Proteomes" id="UP000037136">
    <property type="component" value="Unassembled WGS sequence"/>
</dbReference>
<organism evidence="2 3">
    <name type="scientific">Ophiocordyceps unilateralis</name>
    <name type="common">Zombie-ant fungus</name>
    <name type="synonym">Torrubia unilateralis</name>
    <dbReference type="NCBI Taxonomy" id="268505"/>
    <lineage>
        <taxon>Eukaryota</taxon>
        <taxon>Fungi</taxon>
        <taxon>Dikarya</taxon>
        <taxon>Ascomycota</taxon>
        <taxon>Pezizomycotina</taxon>
        <taxon>Sordariomycetes</taxon>
        <taxon>Hypocreomycetidae</taxon>
        <taxon>Hypocreales</taxon>
        <taxon>Ophiocordycipitaceae</taxon>
        <taxon>Ophiocordyceps</taxon>
    </lineage>
</organism>
<feature type="region of interest" description="Disordered" evidence="1">
    <location>
        <begin position="1"/>
        <end position="33"/>
    </location>
</feature>
<feature type="region of interest" description="Disordered" evidence="1">
    <location>
        <begin position="139"/>
        <end position="159"/>
    </location>
</feature>
<feature type="compositionally biased region" description="Low complexity" evidence="1">
    <location>
        <begin position="177"/>
        <end position="188"/>
    </location>
</feature>
<dbReference type="EMBL" id="LAZP02000125">
    <property type="protein sequence ID" value="PFH60494.1"/>
    <property type="molecule type" value="Genomic_DNA"/>
</dbReference>
<protein>
    <submittedName>
        <fullName evidence="2">Uncharacterized protein</fullName>
    </submittedName>
</protein>
<name>A0A2A9PH09_OPHUN</name>
<sequence length="459" mass="50220">MIHEPSIASTARLAQRPRSAPPRPRHVTPTLSPLIQPEAAMAGHSPDVEILVHITAPSTSADDVAYRQLARAFLSFQPASRVCLSDPRRSQDGVLEPSSSAVVRAEPSPELSFRSVLDNRGSPHLKLSSAVAFVSSSSSFCSPPSQISDSFPIPDRDILRPSPTKVLEQYLGSTRFSTASSTSSSSSSLPLSQVQNVETEVVDVPSSVPDPGRDEDADETQRTGKIIPVTPTIPQIQQRKRRGSLGEQDKLIPLDVTHISSSPASQQSSSFPTRAESEPPPSKKPRRFIQDAESVAAVQTSNNDATCDLDTLVIRPPSPPVGTAHVLPSSLIPEPLVKLERQLSSRYRPAPTSRVLEPLERGYWLFDCAAWPTQARLDAWVFLSNYVGNGVAGWGVWCRRADAPRHEWIRFYCWAYVAKHTYLLLYLASTRLVKATGATWYDSDGRPAIEVLPSEKHVS</sequence>